<dbReference type="AlphaFoldDB" id="A0A1S2CXS2"/>
<reference evidence="1 3" key="1">
    <citation type="submission" date="2016-09" db="EMBL/GenBank/DDBJ databases">
        <title>Draft Genome Sequence of Aeromonas sobria Strain 08005, Isolated from Sick Rana catesbeiana.</title>
        <authorList>
            <person name="Yang Q."/>
        </authorList>
    </citation>
    <scope>NUCLEOTIDE SEQUENCE [LARGE SCALE GENOMIC DNA]</scope>
    <source>
        <strain evidence="1 3">08005</strain>
    </source>
</reference>
<accession>A0A1S2CXS2</accession>
<dbReference type="Proteomes" id="UP000233467">
    <property type="component" value="Unassembled WGS sequence"/>
</dbReference>
<evidence type="ECO:0000313" key="3">
    <source>
        <dbReference type="Proteomes" id="UP000179934"/>
    </source>
</evidence>
<dbReference type="EMBL" id="MKFU01000013">
    <property type="protein sequence ID" value="OHY92583.1"/>
    <property type="molecule type" value="Genomic_DNA"/>
</dbReference>
<dbReference type="STRING" id="646.BJD16_12880"/>
<proteinExistence type="predicted"/>
<reference evidence="2 4" key="2">
    <citation type="journal article" date="2017" name="Front. Microbiol.">
        <title>Strong Genomic and Phenotypic Heterogeneity in the Aeromonas sobria Species Complex.</title>
        <authorList>
            <person name="Gauthier J."/>
            <person name="Vincent A.T."/>
            <person name="Charette S.J."/>
            <person name="Derome N."/>
        </authorList>
    </citation>
    <scope>NUCLEOTIDE SEQUENCE [LARGE SCALE GENOMIC DNA]</scope>
    <source>
        <strain evidence="2 4">TM18</strain>
    </source>
</reference>
<comment type="caution">
    <text evidence="1">The sequence shown here is derived from an EMBL/GenBank/DDBJ whole genome shotgun (WGS) entry which is preliminary data.</text>
</comment>
<evidence type="ECO:0000313" key="2">
    <source>
        <dbReference type="EMBL" id="PKQ77789.1"/>
    </source>
</evidence>
<sequence>MALKFLKRHIHCEEGTTPVLEALSSDKRHYFTSSIPGIIFHYVDDDLVYVGNTVFNTEQELKKVMKTLYRSWE</sequence>
<keyword evidence="4" id="KW-1185">Reference proteome</keyword>
<evidence type="ECO:0000313" key="4">
    <source>
        <dbReference type="Proteomes" id="UP000233467"/>
    </source>
</evidence>
<protein>
    <submittedName>
        <fullName evidence="1">Uncharacterized protein</fullName>
    </submittedName>
</protein>
<organism evidence="1 3">
    <name type="scientific">Aeromonas sobria</name>
    <dbReference type="NCBI Taxonomy" id="646"/>
    <lineage>
        <taxon>Bacteria</taxon>
        <taxon>Pseudomonadati</taxon>
        <taxon>Pseudomonadota</taxon>
        <taxon>Gammaproteobacteria</taxon>
        <taxon>Aeromonadales</taxon>
        <taxon>Aeromonadaceae</taxon>
        <taxon>Aeromonas</taxon>
    </lineage>
</organism>
<dbReference type="EMBL" id="NQMM01000031">
    <property type="protein sequence ID" value="PKQ77789.1"/>
    <property type="molecule type" value="Genomic_DNA"/>
</dbReference>
<name>A0A1S2CXS2_AERSO</name>
<evidence type="ECO:0000313" key="1">
    <source>
        <dbReference type="EMBL" id="OHY92583.1"/>
    </source>
</evidence>
<dbReference type="Proteomes" id="UP000179934">
    <property type="component" value="Unassembled WGS sequence"/>
</dbReference>
<gene>
    <name evidence="1" type="ORF">BJD16_12880</name>
    <name evidence="2" type="ORF">CJP16_11500</name>
</gene>